<feature type="chain" id="PRO_5036833996" evidence="2">
    <location>
        <begin position="20"/>
        <end position="469"/>
    </location>
</feature>
<dbReference type="RefSeq" id="WP_201095318.1">
    <property type="nucleotide sequence ID" value="NZ_CP067393.1"/>
</dbReference>
<feature type="signal peptide" evidence="2">
    <location>
        <begin position="1"/>
        <end position="19"/>
    </location>
</feature>
<feature type="compositionally biased region" description="Polar residues" evidence="1">
    <location>
        <begin position="456"/>
        <end position="469"/>
    </location>
</feature>
<accession>A0A974NHT4</accession>
<evidence type="ECO:0000256" key="2">
    <source>
        <dbReference type="SAM" id="SignalP"/>
    </source>
</evidence>
<reference evidence="3 4" key="1">
    <citation type="submission" date="2021-01" db="EMBL/GenBank/DDBJ databases">
        <title>Entomomonas sp. F2A isolated from a house cricket (Acheta domesticus).</title>
        <authorList>
            <person name="Spergser J."/>
            <person name="Busse H.-J."/>
        </authorList>
    </citation>
    <scope>NUCLEOTIDE SEQUENCE [LARGE SCALE GENOMIC DNA]</scope>
    <source>
        <strain evidence="3 4">F2A</strain>
    </source>
</reference>
<name>A0A974NHT4_9GAMM</name>
<dbReference type="InterPro" id="IPR021204">
    <property type="entry name" value="Integr_conj_element_PFL4711"/>
</dbReference>
<dbReference type="Proteomes" id="UP000595278">
    <property type="component" value="Chromosome"/>
</dbReference>
<keyword evidence="2" id="KW-0732">Signal</keyword>
<dbReference type="KEGG" id="eaz:JHT90_06355"/>
<protein>
    <submittedName>
        <fullName evidence="3">Integrating conjugative element protein</fullName>
    </submittedName>
</protein>
<dbReference type="EMBL" id="CP067393">
    <property type="protein sequence ID" value="QQP86860.1"/>
    <property type="molecule type" value="Genomic_DNA"/>
</dbReference>
<proteinExistence type="predicted"/>
<evidence type="ECO:0000256" key="1">
    <source>
        <dbReference type="SAM" id="MobiDB-lite"/>
    </source>
</evidence>
<sequence>MKKTLLALLIASMASTSIAKDYSVTTSGEVVEDYVMYSIGGGNASGVPLTYTKPNTIGLGLEWNSNLICGNMDMMATVQNQLNGITNGFQQLMGEVVDSATGAVQSLPAMLIQRANPGLYELLSNGVLQGRLDFDKSKLACQAMSAKLADVVTSAAFGAVSDGQAMQDMLGAADGAVTGALGDGSGVDAVSAMKGLEENLGQNGMAWLGGMAAGGVNQEPIKITADSVKAGYNAINNRDEGDTSSISTGDCKGGAACTMWKSPEEATEFAQRVVGESERQTCRTEGCKTSDSTGGVGLTPLVQEEYEKRLELMQELLSGAKPITPENLKEVSSDMLPVTRGVIEALKDDPDQGILAQRIASETALSSVLEKAFMLLRLMQAGSKNPRIEEMKPVSIAVANNIKHLKDEMEIIKMELDLRQTLANNTARMVLERQAYNAATSRSIEAADPDKDRFNKLNTTQQSTGGIDE</sequence>
<dbReference type="AlphaFoldDB" id="A0A974NHT4"/>
<feature type="region of interest" description="Disordered" evidence="1">
    <location>
        <begin position="447"/>
        <end position="469"/>
    </location>
</feature>
<evidence type="ECO:0000313" key="4">
    <source>
        <dbReference type="Proteomes" id="UP000595278"/>
    </source>
</evidence>
<keyword evidence="4" id="KW-1185">Reference proteome</keyword>
<gene>
    <name evidence="3" type="ORF">JHT90_06355</name>
</gene>
<dbReference type="NCBIfam" id="TIGR03755">
    <property type="entry name" value="conj_TIGR03755"/>
    <property type="match status" value="1"/>
</dbReference>
<evidence type="ECO:0000313" key="3">
    <source>
        <dbReference type="EMBL" id="QQP86860.1"/>
    </source>
</evidence>
<organism evidence="3 4">
    <name type="scientific">Entomomonas asaccharolytica</name>
    <dbReference type="NCBI Taxonomy" id="2785331"/>
    <lineage>
        <taxon>Bacteria</taxon>
        <taxon>Pseudomonadati</taxon>
        <taxon>Pseudomonadota</taxon>
        <taxon>Gammaproteobacteria</taxon>
        <taxon>Pseudomonadales</taxon>
        <taxon>Pseudomonadaceae</taxon>
        <taxon>Entomomonas</taxon>
    </lineage>
</organism>